<dbReference type="InterPro" id="IPR012480">
    <property type="entry name" value="Hepar_II_III_C"/>
</dbReference>
<protein>
    <recommendedName>
        <fullName evidence="4">Heparinase II/III-like C-terminal domain-containing protein</fullName>
    </recommendedName>
</protein>
<dbReference type="Gene3D" id="2.70.98.70">
    <property type="match status" value="1"/>
</dbReference>
<accession>A0A7U7G8A4</accession>
<comment type="subcellular location">
    <subcellularLocation>
        <location evidence="1">Cell envelope</location>
    </subcellularLocation>
</comment>
<sequence>MRGKRRNQPQKSKRPQCNEGSSHPTLRPLWWGYATGLTMFMLLVGGSIEYIPTHYPVTLRQLAQRGLEWTQMNPPWLVAALKPGPRYRDHLLDGQVRAAHPRIVLPELAEGSGEGIPAVLAIREAGYRQRGLNPPGAACSGGDMPALAACWVSTGDPKSAQRLLTVLRQFAPTVSSTTSGDQSGACWEAALAYDLLHRYSGLTNEDRQRIEIGLESVLGKTLEQLDDDSPSLWHGRSTLAADAWLCAVVLDPTDAAREQLVARAQGHFLETIKALELTEGWPEGYNYWINSRAFLIALAGSAYLNGLERGVEGDRVRRALRRVGYWTLYATRPDHRIEALGDEGPRVDLKDETRRVIDLIAQVTHDPVLAAYSAFLGQLHGAESYYRDYRWGFRLFNDPSLAPVPGAGIAGLFSGLPSAELFGRNALNLAYIRSGWTPDATFISFRAGDAFTHHGHYDAGHFSLFKGAPLAINSGAYGGFFSPNRLNYAIRSIAKNTLLILRPGEKVQPNRFFADNVADGGQRVVLPTGSAIRDVQHWLDNRDKGLHLEGGRLERFEHREGDYTYIAADLAAAYNTPAHDEGGWGGKVEQVERQLLYLPGEDRLLVRDRVRAVKADFVKKWLLHTVEQPQVEGIRVLKGDRGNGILESNSDMALVQNGRGWLTVQRILPQDAVIRLVGGRDYQYYVEADGDDTQLDGVNFNQGASTQPWFDIGMWRLEIQPGALRPEDAFLMVLTPALGAPRRARAAPLSLEGRSGSGVLTEASAAVFLDKPAGGELRLTLPAAIQTIRVIGLPPLARVELRSESGATPPIEQTASSGGVAVFSSSTRQGRLVLRWP</sequence>
<name>A0A7U7G8A4_9GAMM</name>
<dbReference type="GO" id="GO:0016829">
    <property type="term" value="F:lyase activity"/>
    <property type="evidence" value="ECO:0007669"/>
    <property type="project" value="InterPro"/>
</dbReference>
<evidence type="ECO:0000259" key="4">
    <source>
        <dbReference type="Pfam" id="PF07940"/>
    </source>
</evidence>
<dbReference type="Gene3D" id="1.50.10.100">
    <property type="entry name" value="Chondroitin AC/alginate lyase"/>
    <property type="match status" value="1"/>
</dbReference>
<dbReference type="AlphaFoldDB" id="A0A7U7G8A4"/>
<comment type="caution">
    <text evidence="5">The sequence shown here is derived from an EMBL/GenBank/DDBJ whole genome shotgun (WGS) entry which is preliminary data.</text>
</comment>
<dbReference type="Pfam" id="PF07940">
    <property type="entry name" value="Hepar_II_III_C"/>
    <property type="match status" value="1"/>
</dbReference>
<evidence type="ECO:0000256" key="2">
    <source>
        <dbReference type="SAM" id="MobiDB-lite"/>
    </source>
</evidence>
<feature type="region of interest" description="Disordered" evidence="2">
    <location>
        <begin position="1"/>
        <end position="22"/>
    </location>
</feature>
<dbReference type="RefSeq" id="WP_034430604.1">
    <property type="nucleotide sequence ID" value="NZ_CBTK010000028.1"/>
</dbReference>
<keyword evidence="3" id="KW-1133">Transmembrane helix</keyword>
<evidence type="ECO:0000313" key="5">
    <source>
        <dbReference type="EMBL" id="CDH43543.1"/>
    </source>
</evidence>
<dbReference type="SUPFAM" id="SSF48230">
    <property type="entry name" value="Chondroitin AC/alginate lyase"/>
    <property type="match status" value="1"/>
</dbReference>
<reference evidence="5 6" key="1">
    <citation type="journal article" date="2014" name="ISME J.">
        <title>Candidatus Competibacter-lineage genomes retrieved from metagenomes reveal functional metabolic diversity.</title>
        <authorList>
            <person name="McIlroy S.J."/>
            <person name="Albertsen M."/>
            <person name="Andresen E.K."/>
            <person name="Saunders A.M."/>
            <person name="Kristiansen R."/>
            <person name="Stokholm-Bjerregaard M."/>
            <person name="Nielsen K.L."/>
            <person name="Nielsen P.H."/>
        </authorList>
    </citation>
    <scope>NUCLEOTIDE SEQUENCE [LARGE SCALE GENOMIC DNA]</scope>
    <source>
        <strain evidence="5 6">Run_B_J11</strain>
    </source>
</reference>
<evidence type="ECO:0000313" key="6">
    <source>
        <dbReference type="Proteomes" id="UP000019184"/>
    </source>
</evidence>
<dbReference type="EMBL" id="CBTK010000028">
    <property type="protein sequence ID" value="CDH43543.1"/>
    <property type="molecule type" value="Genomic_DNA"/>
</dbReference>
<dbReference type="Proteomes" id="UP000019184">
    <property type="component" value="Unassembled WGS sequence"/>
</dbReference>
<feature type="transmembrane region" description="Helical" evidence="3">
    <location>
        <begin position="30"/>
        <end position="51"/>
    </location>
</feature>
<keyword evidence="3" id="KW-0812">Transmembrane</keyword>
<keyword evidence="6" id="KW-1185">Reference proteome</keyword>
<evidence type="ECO:0000256" key="1">
    <source>
        <dbReference type="ARBA" id="ARBA00004196"/>
    </source>
</evidence>
<gene>
    <name evidence="5" type="ORF">BN874_1230053</name>
</gene>
<dbReference type="GO" id="GO:0030313">
    <property type="term" value="C:cell envelope"/>
    <property type="evidence" value="ECO:0007669"/>
    <property type="project" value="UniProtKB-SubCell"/>
</dbReference>
<feature type="domain" description="Heparinase II/III-like C-terminal" evidence="4">
    <location>
        <begin position="438"/>
        <end position="653"/>
    </location>
</feature>
<dbReference type="OrthoDB" id="283584at2"/>
<organism evidence="5 6">
    <name type="scientific">Candidatus Contendobacter odensis Run_B_J11</name>
    <dbReference type="NCBI Taxonomy" id="1400861"/>
    <lineage>
        <taxon>Bacteria</taxon>
        <taxon>Pseudomonadati</taxon>
        <taxon>Pseudomonadota</taxon>
        <taxon>Gammaproteobacteria</taxon>
        <taxon>Candidatus Competibacteraceae</taxon>
        <taxon>Candidatus Contendibacter</taxon>
    </lineage>
</organism>
<evidence type="ECO:0000256" key="3">
    <source>
        <dbReference type="SAM" id="Phobius"/>
    </source>
</evidence>
<feature type="compositionally biased region" description="Basic residues" evidence="2">
    <location>
        <begin position="1"/>
        <end position="14"/>
    </location>
</feature>
<dbReference type="InterPro" id="IPR008929">
    <property type="entry name" value="Chondroitin_lyas"/>
</dbReference>
<keyword evidence="3" id="KW-0472">Membrane</keyword>
<proteinExistence type="predicted"/>